<proteinExistence type="predicted"/>
<dbReference type="Proteomes" id="UP000606600">
    <property type="component" value="Unassembled WGS sequence"/>
</dbReference>
<feature type="domain" description="DUF5977" evidence="2">
    <location>
        <begin position="135"/>
        <end position="197"/>
    </location>
</feature>
<gene>
    <name evidence="3" type="ORF">IDJ77_13105</name>
</gene>
<dbReference type="RefSeq" id="WP_191189414.1">
    <property type="nucleotide sequence ID" value="NZ_JACWMY010000006.1"/>
</dbReference>
<keyword evidence="4" id="KW-1185">Reference proteome</keyword>
<keyword evidence="1" id="KW-0732">Signal</keyword>
<dbReference type="EMBL" id="JACWMY010000006">
    <property type="protein sequence ID" value="MBD1364752.1"/>
    <property type="molecule type" value="Genomic_DNA"/>
</dbReference>
<protein>
    <recommendedName>
        <fullName evidence="2">DUF5977 domain-containing protein</fullName>
    </recommendedName>
</protein>
<evidence type="ECO:0000256" key="1">
    <source>
        <dbReference type="SAM" id="SignalP"/>
    </source>
</evidence>
<comment type="caution">
    <text evidence="3">The sequence shown here is derived from an EMBL/GenBank/DDBJ whole genome shotgun (WGS) entry which is preliminary data.</text>
</comment>
<sequence>MKKILSLFALLICYAGSFAQTLSPSASTFESDTYYTITVNGETNSAYLNNISYPRTDNTSPTFNGTNYLTADGIGQTNLFMQYQVPASKTQFTFKVTNVNTINMQVTFSFNVSGPGIPSKKLTFTVNVKPKAAIFYNVAKTQFFTKNNCGTGYTGTSVAYSVPANKYNSTTQADADQKAQNEINANGQAQANANGSCFIDYSHWFTSWDHSMRYNGSDWSTDMYWNKDLVATTTVTIQVYQSGVFKGVVATGVPNTGHAFLDFTPYLTLHAPNAHTFENVSLKIISDSNTAISDFSDTYDMQVD</sequence>
<evidence type="ECO:0000313" key="4">
    <source>
        <dbReference type="Proteomes" id="UP000606600"/>
    </source>
</evidence>
<dbReference type="Pfam" id="PF19404">
    <property type="entry name" value="DUF5977"/>
    <property type="match status" value="1"/>
</dbReference>
<feature type="chain" id="PRO_5046541450" description="DUF5977 domain-containing protein" evidence="1">
    <location>
        <begin position="20"/>
        <end position="304"/>
    </location>
</feature>
<organism evidence="3 4">
    <name type="scientific">Mucilaginibacter pankratovii</name>
    <dbReference type="NCBI Taxonomy" id="2772110"/>
    <lineage>
        <taxon>Bacteria</taxon>
        <taxon>Pseudomonadati</taxon>
        <taxon>Bacteroidota</taxon>
        <taxon>Sphingobacteriia</taxon>
        <taxon>Sphingobacteriales</taxon>
        <taxon>Sphingobacteriaceae</taxon>
        <taxon>Mucilaginibacter</taxon>
    </lineage>
</organism>
<dbReference type="InterPro" id="IPR046020">
    <property type="entry name" value="DUF5977"/>
</dbReference>
<feature type="signal peptide" evidence="1">
    <location>
        <begin position="1"/>
        <end position="19"/>
    </location>
</feature>
<name>A0ABR7WR24_9SPHI</name>
<reference evidence="3 4" key="1">
    <citation type="submission" date="2020-09" db="EMBL/GenBank/DDBJ databases">
        <title>Novel species of Mucilaginibacter isolated from a glacier on the Tibetan Plateau.</title>
        <authorList>
            <person name="Liu Q."/>
            <person name="Xin Y.-H."/>
        </authorList>
    </citation>
    <scope>NUCLEOTIDE SEQUENCE [LARGE SCALE GENOMIC DNA]</scope>
    <source>
        <strain evidence="3 4">ZT4R22</strain>
    </source>
</reference>
<evidence type="ECO:0000259" key="2">
    <source>
        <dbReference type="Pfam" id="PF19404"/>
    </source>
</evidence>
<accession>A0ABR7WR24</accession>
<evidence type="ECO:0000313" key="3">
    <source>
        <dbReference type="EMBL" id="MBD1364752.1"/>
    </source>
</evidence>